<reference evidence="2" key="1">
    <citation type="journal article" date="2015" name="Nature">
        <title>Complex archaea that bridge the gap between prokaryotes and eukaryotes.</title>
        <authorList>
            <person name="Spang A."/>
            <person name="Saw J.H."/>
            <person name="Jorgensen S.L."/>
            <person name="Zaremba-Niedzwiedzka K."/>
            <person name="Martijn J."/>
            <person name="Lind A.E."/>
            <person name="van Eijk R."/>
            <person name="Schleper C."/>
            <person name="Guy L."/>
            <person name="Ettema T.J."/>
        </authorList>
    </citation>
    <scope>NUCLEOTIDE SEQUENCE</scope>
</reference>
<accession>A0A0F9LCA7</accession>
<evidence type="ECO:0000313" key="2">
    <source>
        <dbReference type="EMBL" id="KKM92534.1"/>
    </source>
</evidence>
<gene>
    <name evidence="2" type="ORF">LCGC14_1217630</name>
</gene>
<comment type="caution">
    <text evidence="2">The sequence shown here is derived from an EMBL/GenBank/DDBJ whole genome shotgun (WGS) entry which is preliminary data.</text>
</comment>
<dbReference type="EMBL" id="LAZR01006381">
    <property type="protein sequence ID" value="KKM92534.1"/>
    <property type="molecule type" value="Genomic_DNA"/>
</dbReference>
<dbReference type="AlphaFoldDB" id="A0A0F9LCA7"/>
<protein>
    <submittedName>
        <fullName evidence="2">Uncharacterized protein</fullName>
    </submittedName>
</protein>
<evidence type="ECO:0000256" key="1">
    <source>
        <dbReference type="SAM" id="Coils"/>
    </source>
</evidence>
<keyword evidence="1" id="KW-0175">Coiled coil</keyword>
<feature type="coiled-coil region" evidence="1">
    <location>
        <begin position="69"/>
        <end position="96"/>
    </location>
</feature>
<name>A0A0F9LCA7_9ZZZZ</name>
<organism evidence="2">
    <name type="scientific">marine sediment metagenome</name>
    <dbReference type="NCBI Taxonomy" id="412755"/>
    <lineage>
        <taxon>unclassified sequences</taxon>
        <taxon>metagenomes</taxon>
        <taxon>ecological metagenomes</taxon>
    </lineage>
</organism>
<proteinExistence type="predicted"/>
<sequence length="106" mass="12768">MNDSNIIQFKPDDRRPITIKRRKGICHHNHVMLNEQTRMVECEDCDQIIDPYDYMYGWACGDRHLSSLRKQLRKEIKKLSVKFEALKREERNIKARIRRVKKGETP</sequence>